<dbReference type="RefSeq" id="WP_039844932.1">
    <property type="nucleotide sequence ID" value="NZ_CP006877.1"/>
</dbReference>
<sequence>MPLQRFLITTALLLSALWGGFLGSLHLTGSAGFLDRMEASLTDIRSVLIGGKSPPPAVAIIAIDDRTAASHGFPIDRATLARAITAVAASKPKTIALDLLLLDPGTEEGDVALASALSLVPSVIAAAAVFPESKQMVTSDPNDPLSGIPVADSLLLPLKRFSDIAATGVVNVATDETGVPRFIPLISRSAGRVDPSFPLRAASLALDRDPAFQPGSISFADRHIPTDTGQRLPLTFYGPRRTIPTFSLMDALDGKVPADAIENRVVVIGATVTAGGDVFPTPFDPVLPGVEVISTAIAHLIAGDSIVRDHNIRRLDATVAVLLPLALVGLIAWRRSLIGFVLIALVFVVWATINLAMFKAGYWLSAALPVAAALPPVLIFGAAQLLLGRRQVRHFAAQSELLQRIEAPGLGEWLARDPSFLAEPVRQDAAVVFIDLSGFTGLSEAVGAVTVREVLSGFFEIADQEARAHGGAITSFMGDGAMILFGLPHPAEDDASRAAACALALADRMRSWLDSHTALQGGRKIGFKIGAHCGAVVASRLGTGDRQQITATGDTVNVASRLMEVAASRGAEVAFSAALVRAASAGTGPPLPAGPLEGPLETKIRGRSGSIDVWLWRCAG</sequence>
<dbReference type="AlphaFoldDB" id="A0A0B4X437"/>
<dbReference type="EC" id="4.6.1.1" evidence="3"/>
<dbReference type="Gene3D" id="3.30.70.1230">
    <property type="entry name" value="Nucleotide cyclase"/>
    <property type="match status" value="1"/>
</dbReference>
<proteinExistence type="predicted"/>
<dbReference type="Pfam" id="PF00211">
    <property type="entry name" value="Guanylate_cyc"/>
    <property type="match status" value="1"/>
</dbReference>
<protein>
    <submittedName>
        <fullName evidence="3">Adenylate cyclase protein</fullName>
        <ecNumber evidence="3">4.6.1.1</ecNumber>
    </submittedName>
</protein>
<organism evidence="3 4">
    <name type="scientific">Rhizobium gallicum bv. gallicum R602sp</name>
    <dbReference type="NCBI Taxonomy" id="1041138"/>
    <lineage>
        <taxon>Bacteria</taxon>
        <taxon>Pseudomonadati</taxon>
        <taxon>Pseudomonadota</taxon>
        <taxon>Alphaproteobacteria</taxon>
        <taxon>Hyphomicrobiales</taxon>
        <taxon>Rhizobiaceae</taxon>
        <taxon>Rhizobium/Agrobacterium group</taxon>
        <taxon>Rhizobium</taxon>
    </lineage>
</organism>
<dbReference type="PANTHER" id="PTHR43081:SF20">
    <property type="entry name" value="TWO-COMPONENT RESPONSE REGULATOR"/>
    <property type="match status" value="1"/>
</dbReference>
<dbReference type="KEGG" id="rga:RGR602_CH01977"/>
<dbReference type="PROSITE" id="PS50125">
    <property type="entry name" value="GUANYLATE_CYCLASE_2"/>
    <property type="match status" value="1"/>
</dbReference>
<feature type="transmembrane region" description="Helical" evidence="1">
    <location>
        <begin position="364"/>
        <end position="387"/>
    </location>
</feature>
<keyword evidence="3" id="KW-0456">Lyase</keyword>
<evidence type="ECO:0000313" key="4">
    <source>
        <dbReference type="Proteomes" id="UP000031368"/>
    </source>
</evidence>
<dbReference type="Proteomes" id="UP000031368">
    <property type="component" value="Chromosome"/>
</dbReference>
<evidence type="ECO:0000313" key="3">
    <source>
        <dbReference type="EMBL" id="AJD41307.1"/>
    </source>
</evidence>
<dbReference type="SMART" id="SM00044">
    <property type="entry name" value="CYCc"/>
    <property type="match status" value="1"/>
</dbReference>
<dbReference type="InterPro" id="IPR050697">
    <property type="entry name" value="Adenylyl/Guanylyl_Cyclase_3/4"/>
</dbReference>
<feature type="transmembrane region" description="Helical" evidence="1">
    <location>
        <begin position="340"/>
        <end position="358"/>
    </location>
</feature>
<dbReference type="InterPro" id="IPR007890">
    <property type="entry name" value="CHASE2"/>
</dbReference>
<dbReference type="PANTHER" id="PTHR43081">
    <property type="entry name" value="ADENYLATE CYCLASE, TERMINAL-DIFFERENTIATION SPECIFIC-RELATED"/>
    <property type="match status" value="1"/>
</dbReference>
<gene>
    <name evidence="3" type="ORF">RGR602_CH01977</name>
</gene>
<accession>A0A0B4X437</accession>
<dbReference type="GO" id="GO:0004016">
    <property type="term" value="F:adenylate cyclase activity"/>
    <property type="evidence" value="ECO:0007669"/>
    <property type="project" value="UniProtKB-EC"/>
</dbReference>
<dbReference type="GO" id="GO:0035556">
    <property type="term" value="P:intracellular signal transduction"/>
    <property type="evidence" value="ECO:0007669"/>
    <property type="project" value="InterPro"/>
</dbReference>
<dbReference type="GO" id="GO:0006171">
    <property type="term" value="P:cAMP biosynthetic process"/>
    <property type="evidence" value="ECO:0007669"/>
    <property type="project" value="TreeGrafter"/>
</dbReference>
<dbReference type="SUPFAM" id="SSF55073">
    <property type="entry name" value="Nucleotide cyclase"/>
    <property type="match status" value="1"/>
</dbReference>
<feature type="domain" description="Guanylate cyclase" evidence="2">
    <location>
        <begin position="430"/>
        <end position="563"/>
    </location>
</feature>
<dbReference type="InterPro" id="IPR029787">
    <property type="entry name" value="Nucleotide_cyclase"/>
</dbReference>
<keyword evidence="1" id="KW-0472">Membrane</keyword>
<dbReference type="HOGENOM" id="CLU_000445_85_1_5"/>
<reference evidence="3 4" key="1">
    <citation type="submission" date="2013-11" db="EMBL/GenBank/DDBJ databases">
        <title>Complete genome sequence of Rhizobium gallicum bv. gallicum R602.</title>
        <authorList>
            <person name="Bustos P."/>
            <person name="Santamaria R.I."/>
            <person name="Lozano L."/>
            <person name="Acosta J.L."/>
            <person name="Ormeno-Orrillo E."/>
            <person name="Rogel M.A."/>
            <person name="Romero D."/>
            <person name="Cevallos M.A."/>
            <person name="Martinez-Romero E."/>
            <person name="Gonzalez V."/>
        </authorList>
    </citation>
    <scope>NUCLEOTIDE SEQUENCE [LARGE SCALE GENOMIC DNA]</scope>
    <source>
        <strain evidence="3 4">R602</strain>
    </source>
</reference>
<dbReference type="InterPro" id="IPR001054">
    <property type="entry name" value="A/G_cyclase"/>
</dbReference>
<evidence type="ECO:0000256" key="1">
    <source>
        <dbReference type="SAM" id="Phobius"/>
    </source>
</evidence>
<keyword evidence="1" id="KW-0812">Transmembrane</keyword>
<dbReference type="CDD" id="cd07302">
    <property type="entry name" value="CHD"/>
    <property type="match status" value="1"/>
</dbReference>
<evidence type="ECO:0000259" key="2">
    <source>
        <dbReference type="PROSITE" id="PS50125"/>
    </source>
</evidence>
<name>A0A0B4X437_9HYPH</name>
<keyword evidence="4" id="KW-1185">Reference proteome</keyword>
<dbReference type="EMBL" id="CP006877">
    <property type="protein sequence ID" value="AJD41307.1"/>
    <property type="molecule type" value="Genomic_DNA"/>
</dbReference>
<dbReference type="SMART" id="SM01080">
    <property type="entry name" value="CHASE2"/>
    <property type="match status" value="1"/>
</dbReference>
<dbReference type="Pfam" id="PF05226">
    <property type="entry name" value="CHASE2"/>
    <property type="match status" value="1"/>
</dbReference>
<keyword evidence="1" id="KW-1133">Transmembrane helix</keyword>